<dbReference type="PANTHER" id="PTHR30435">
    <property type="entry name" value="FLAGELLAR PROTEIN"/>
    <property type="match status" value="1"/>
</dbReference>
<evidence type="ECO:0000313" key="5">
    <source>
        <dbReference type="Proteomes" id="UP000004116"/>
    </source>
</evidence>
<proteinExistence type="inferred from homology"/>
<dbReference type="OrthoDB" id="9804559at2"/>
<protein>
    <submittedName>
        <fullName evidence="4">Flagellar basal body rod protein</fullName>
    </submittedName>
</protein>
<dbReference type="Proteomes" id="UP000004116">
    <property type="component" value="Unassembled WGS sequence"/>
</dbReference>
<dbReference type="RefSeq" id="WP_006707217.1">
    <property type="nucleotide sequence ID" value="NZ_AGCA01000370.1"/>
</dbReference>
<comment type="caution">
    <text evidence="4">The sequence shown here is derived from an EMBL/GenBank/DDBJ whole genome shotgun (WGS) entry which is preliminary data.</text>
</comment>
<keyword evidence="4" id="KW-0966">Cell projection</keyword>
<keyword evidence="5" id="KW-1185">Reference proteome</keyword>
<gene>
    <name evidence="4" type="ORF">Rin_00015630</name>
</gene>
<organism evidence="4 5">
    <name type="scientific">Candidatus Regiella insecticola 5.15</name>
    <dbReference type="NCBI Taxonomy" id="1005043"/>
    <lineage>
        <taxon>Bacteria</taxon>
        <taxon>Pseudomonadati</taxon>
        <taxon>Pseudomonadota</taxon>
        <taxon>Gammaproteobacteria</taxon>
        <taxon>Enterobacterales</taxon>
        <taxon>Enterobacteriaceae</taxon>
        <taxon>aphid secondary symbionts</taxon>
        <taxon>Candidatus Regiella</taxon>
    </lineage>
</organism>
<keyword evidence="4" id="KW-0282">Flagellum</keyword>
<sequence>MAAIYIANESIQHQQEIIKRGLHNLTNGYTFGYLADVEQAISMQIMGAGYPSQFTVALKNSLVDMTPGTLEKTGRDLDIALENNGLIALQGDEGEIYTANGHMERELNGQLTIKGLPVLGEGGAIFLPERYQSLLVASDGTITVMVNRNGVNVPEDIGRIKLVDMPKAQLRTLYKNGNGLLVADSRSVPRSENVRVVQKSLAKSNVDSLKEVTTVTSAKNHSAVMANLMKSTFEMYQMGNQTIKD</sequence>
<evidence type="ECO:0000313" key="4">
    <source>
        <dbReference type="EMBL" id="EGY28494.1"/>
    </source>
</evidence>
<dbReference type="GO" id="GO:0009425">
    <property type="term" value="C:bacterial-type flagellum basal body"/>
    <property type="evidence" value="ECO:0007669"/>
    <property type="project" value="UniProtKB-SubCell"/>
</dbReference>
<name>G2H0I4_9ENTR</name>
<dbReference type="SUPFAM" id="SSF117143">
    <property type="entry name" value="Flagellar hook protein flgE"/>
    <property type="match status" value="1"/>
</dbReference>
<dbReference type="GO" id="GO:0071978">
    <property type="term" value="P:bacterial-type flagellum-dependent swarming motility"/>
    <property type="evidence" value="ECO:0007669"/>
    <property type="project" value="TreeGrafter"/>
</dbReference>
<dbReference type="PANTHER" id="PTHR30435:SF18">
    <property type="entry name" value="FLAGELLAR BASAL-BODY ROD PROTEIN FLGF"/>
    <property type="match status" value="1"/>
</dbReference>
<dbReference type="EMBL" id="AGCA01000370">
    <property type="protein sequence ID" value="EGY28494.1"/>
    <property type="molecule type" value="Genomic_DNA"/>
</dbReference>
<evidence type="ECO:0000256" key="1">
    <source>
        <dbReference type="ARBA" id="ARBA00004117"/>
    </source>
</evidence>
<dbReference type="InterPro" id="IPR037925">
    <property type="entry name" value="FlgE/F/G-like"/>
</dbReference>
<keyword evidence="4" id="KW-0969">Cilium</keyword>
<comment type="similarity">
    <text evidence="2">Belongs to the flagella basal body rod proteins family.</text>
</comment>
<evidence type="ECO:0000256" key="2">
    <source>
        <dbReference type="ARBA" id="ARBA00009677"/>
    </source>
</evidence>
<reference evidence="4 5" key="1">
    <citation type="journal article" date="2012" name="Genome Res.">
        <title>Genomic basis of endosymbiont-conferred protection against an insect parasitoid.</title>
        <authorList>
            <person name="Hansen A.K."/>
            <person name="Vorburger C."/>
            <person name="Moran N.A."/>
        </authorList>
    </citation>
    <scope>NUCLEOTIDE SEQUENCE [LARGE SCALE GENOMIC DNA]</scope>
    <source>
        <strain evidence="5">R5.15</strain>
    </source>
</reference>
<accession>G2H0I4</accession>
<evidence type="ECO:0000256" key="3">
    <source>
        <dbReference type="ARBA" id="ARBA00023143"/>
    </source>
</evidence>
<keyword evidence="3" id="KW-0975">Bacterial flagellum</keyword>
<dbReference type="AlphaFoldDB" id="G2H0I4"/>
<comment type="subcellular location">
    <subcellularLocation>
        <location evidence="1">Bacterial flagellum basal body</location>
    </subcellularLocation>
</comment>